<name>A0A1I5WH65_9PSEU</name>
<sequence length="435" mass="48880">MQRRTRTTAEPLDLMPYVWSYGMGAESTAGILRMLTDPSARPETIAPDFSNLVVVIAQTGDEWSTTGRLVQHYVLPLLRKHDIRLVEVARNGPTRKDGVAVLQDTRQPYRLHLDGVYKLSRENRVTGTMPQLGGVRKCSQKAKGAPQDAWRANEFGDRTYIHAIGFNVHEGTRITRDSAYSMGGQRIPTYPLHEWGWSRQDCLDYLYRKLGVAWPKSCCRHCPYAGNKSGWPEQLARFAALPTEAAQHIIDEYVCLALNPRSGLFGPGKSLITRLHRDQVTEPITLAVARMKTMPWAIYRVRRLYYAPANAARSVDSVLLGGHRTVHTALTELSRLVDVPLTKNEEIAGAPARDGDRDTHRRLWLRRRSDGTYPTQEEFYAVAPAQALDKELDSFADAWADHTDEALARLERRVDTAIAVVQQTLVEGQGRSNAA</sequence>
<dbReference type="STRING" id="112413.SAMN05421854_109231"/>
<evidence type="ECO:0000313" key="2">
    <source>
        <dbReference type="Proteomes" id="UP000199137"/>
    </source>
</evidence>
<organism evidence="1 2">
    <name type="scientific">Amycolatopsis rubida</name>
    <dbReference type="NCBI Taxonomy" id="112413"/>
    <lineage>
        <taxon>Bacteria</taxon>
        <taxon>Bacillati</taxon>
        <taxon>Actinomycetota</taxon>
        <taxon>Actinomycetes</taxon>
        <taxon>Pseudonocardiales</taxon>
        <taxon>Pseudonocardiaceae</taxon>
        <taxon>Amycolatopsis</taxon>
    </lineage>
</organism>
<evidence type="ECO:0008006" key="3">
    <source>
        <dbReference type="Google" id="ProtNLM"/>
    </source>
</evidence>
<dbReference type="EMBL" id="FOWC01000009">
    <property type="protein sequence ID" value="SFQ19133.1"/>
    <property type="molecule type" value="Genomic_DNA"/>
</dbReference>
<protein>
    <recommendedName>
        <fullName evidence="3">Phosphoadenosine phosphosulfate reductase family protein</fullName>
    </recommendedName>
</protein>
<accession>A0A1I5WH65</accession>
<gene>
    <name evidence="1" type="ORF">SAMN05421854_109231</name>
</gene>
<evidence type="ECO:0000313" key="1">
    <source>
        <dbReference type="EMBL" id="SFQ19133.1"/>
    </source>
</evidence>
<reference evidence="1 2" key="1">
    <citation type="submission" date="2016-10" db="EMBL/GenBank/DDBJ databases">
        <authorList>
            <person name="de Groot N.N."/>
        </authorList>
    </citation>
    <scope>NUCLEOTIDE SEQUENCE [LARGE SCALE GENOMIC DNA]</scope>
    <source>
        <strain evidence="1 2">DSM 44637</strain>
    </source>
</reference>
<dbReference type="AlphaFoldDB" id="A0A1I5WH65"/>
<proteinExistence type="predicted"/>
<dbReference type="Proteomes" id="UP000199137">
    <property type="component" value="Unassembled WGS sequence"/>
</dbReference>